<evidence type="ECO:0000313" key="2">
    <source>
        <dbReference type="Proteomes" id="UP000005239"/>
    </source>
</evidence>
<dbReference type="PANTHER" id="PTHR45907">
    <property type="entry name" value="SERPENTINE RECEPTOR, CLASS J"/>
    <property type="match status" value="1"/>
</dbReference>
<dbReference type="OrthoDB" id="191139at2759"/>
<name>A0A2A6CPT2_PRIPA</name>
<gene>
    <name evidence="1" type="primary">WBGene00112727</name>
</gene>
<dbReference type="EnsemblMetazoa" id="PPA23173.1">
    <property type="protein sequence ID" value="PPA23173.1"/>
    <property type="gene ID" value="WBGene00112727"/>
</dbReference>
<sequence>MLSPLIKHRGVDNFQGTSGTSLTLLSPNWLSLDDDYATPYNSYSYKEAFDRQINFGVDTLLDFGMSASNLKNGESVSLEIKDQMGGVKKWKYDTSTKGKIQDGAYGSFLTLKASVTSMETPATYPRLIVKVTAVIGFFLNLLLLYLIRRFSTKELGTYKYLLEIFAAYDTYLVVVDLVINPKAIPSRTGWAFVSDRAYGTFIFQKIRIEYVAEYGQKFVQVSTIFTARCMQALPCFYSSCYSVPFIILNVHLLYRYWTIRSPHRIALFSNAKFVGLLVTFTVCSQVSWFICCWFLARPEDEEEIRQYQAMFRAEFGRDINDGCFIMNYWRDGRLSLRPFAMLLIANSIEVVSFSLAATLATLTFLQIRLAQHISETIRAFQLQILLTAIAQTLTPVVFVYIPYFFDVAISLFSLYSPDWTATSMVLLSCFPSIDAIVIIGLMKPYRTGLMRMLGLGKKATVEAVPSAFTEILSEQRFSASSSSCDASFIRNIRGDLDFEFRYARYLRLKNLLKIQVTGFILNLLLLYLIRRFSSKELGTYKYLLEIFVMYDMWLVIVHHVANMVIYAVKIDNLQQKCEKNVQKVIPSRTGFSFVSDRDYGAIPCFYSSCYAIPFVVLNIHLLYRYWTIRAPHKIARFSQKRFVAVLTVISVIFQIVWWGQLPTPVYRMFRARSTLRPEGNSGLSVAISAGIRERNKRWPSNHELLGASSVVTRDNELQIRPFLLLIIADTVEIVSISIAATLATLTYSELKKAQNISDKLRTFQLQVLIAAIAQTLTPVICVYTPYFFNVNSSLFHVYSPTISALGMVLLSFFPCIDAVVIIVLMRPYRDGLLKMLGKKEEQQSIAMNQSAYTTSAHPIPGSTE</sequence>
<dbReference type="Pfam" id="PF10326">
    <property type="entry name" value="7TM_GPCR_Str"/>
    <property type="match status" value="2"/>
</dbReference>
<dbReference type="Proteomes" id="UP000005239">
    <property type="component" value="Unassembled WGS sequence"/>
</dbReference>
<evidence type="ECO:0000313" key="1">
    <source>
        <dbReference type="EnsemblMetazoa" id="PPA23173.1"/>
    </source>
</evidence>
<dbReference type="PANTHER" id="PTHR45907:SF16">
    <property type="entry name" value="SERPENTINE RECEPTOR, CLASS J"/>
    <property type="match status" value="1"/>
</dbReference>
<protein>
    <submittedName>
        <fullName evidence="1">G protein-coupled receptor</fullName>
    </submittedName>
</protein>
<proteinExistence type="predicted"/>
<keyword evidence="2" id="KW-1185">Reference proteome</keyword>
<dbReference type="Gene3D" id="1.20.1070.10">
    <property type="entry name" value="Rhodopsin 7-helix transmembrane proteins"/>
    <property type="match status" value="1"/>
</dbReference>
<dbReference type="InterPro" id="IPR019428">
    <property type="entry name" value="7TM_GPCR_serpentine_rcpt_Str"/>
</dbReference>
<dbReference type="AlphaFoldDB" id="A0A2A6CPT2"/>
<accession>A0A8R1UGE4</accession>
<dbReference type="InterPro" id="IPR019423">
    <property type="entry name" value="7TM_GPCR_serpentine_rcpt_Srj"/>
</dbReference>
<reference evidence="2" key="1">
    <citation type="journal article" date="2008" name="Nat. Genet.">
        <title>The Pristionchus pacificus genome provides a unique perspective on nematode lifestyle and parasitism.</title>
        <authorList>
            <person name="Dieterich C."/>
            <person name="Clifton S.W."/>
            <person name="Schuster L.N."/>
            <person name="Chinwalla A."/>
            <person name="Delehaunty K."/>
            <person name="Dinkelacker I."/>
            <person name="Fulton L."/>
            <person name="Fulton R."/>
            <person name="Godfrey J."/>
            <person name="Minx P."/>
            <person name="Mitreva M."/>
            <person name="Roeseler W."/>
            <person name="Tian H."/>
            <person name="Witte H."/>
            <person name="Yang S.P."/>
            <person name="Wilson R.K."/>
            <person name="Sommer R.J."/>
        </authorList>
    </citation>
    <scope>NUCLEOTIDE SEQUENCE [LARGE SCALE GENOMIC DNA]</scope>
    <source>
        <strain evidence="2">PS312</strain>
    </source>
</reference>
<accession>A0A2A6CPT2</accession>
<reference evidence="1" key="2">
    <citation type="submission" date="2022-06" db="UniProtKB">
        <authorList>
            <consortium name="EnsemblMetazoa"/>
        </authorList>
    </citation>
    <scope>IDENTIFICATION</scope>
    <source>
        <strain evidence="1">PS312</strain>
    </source>
</reference>
<dbReference type="SUPFAM" id="SSF81321">
    <property type="entry name" value="Family A G protein-coupled receptor-like"/>
    <property type="match status" value="2"/>
</dbReference>
<organism evidence="1 2">
    <name type="scientific">Pristionchus pacificus</name>
    <name type="common">Parasitic nematode worm</name>
    <dbReference type="NCBI Taxonomy" id="54126"/>
    <lineage>
        <taxon>Eukaryota</taxon>
        <taxon>Metazoa</taxon>
        <taxon>Ecdysozoa</taxon>
        <taxon>Nematoda</taxon>
        <taxon>Chromadorea</taxon>
        <taxon>Rhabditida</taxon>
        <taxon>Rhabditina</taxon>
        <taxon>Diplogasteromorpha</taxon>
        <taxon>Diplogasteroidea</taxon>
        <taxon>Neodiplogasteridae</taxon>
        <taxon>Pristionchus</taxon>
    </lineage>
</organism>